<dbReference type="Proteomes" id="UP000218676">
    <property type="component" value="Chromosome 1"/>
</dbReference>
<dbReference type="Pfam" id="PF03548">
    <property type="entry name" value="LolA"/>
    <property type="match status" value="1"/>
</dbReference>
<keyword evidence="6 10" id="KW-0732">Signal</keyword>
<evidence type="ECO:0000256" key="1">
    <source>
        <dbReference type="ARBA" id="ARBA00004418"/>
    </source>
</evidence>
<reference evidence="11" key="1">
    <citation type="journal article" date="2017" name="Genome Announc.">
        <title>Whole-Genome Sequence of Photobacterium damselae subsp. piscicida Strain 91-197, Isolated from Hybrid Striped Bass (Morone sp.) in the United States.</title>
        <authorList>
            <person name="Teru Y."/>
            <person name="Hikima J."/>
            <person name="Kono T."/>
            <person name="Sakai M."/>
            <person name="Takano T."/>
            <person name="Hawke J.P."/>
            <person name="Takeyama H."/>
            <person name="Aoki T."/>
        </authorList>
    </citation>
    <scope>NUCLEOTIDE SEQUENCE</scope>
    <source>
        <strain evidence="11">91-197</strain>
    </source>
</reference>
<evidence type="ECO:0000256" key="9">
    <source>
        <dbReference type="ARBA" id="ARBA00023186"/>
    </source>
</evidence>
<keyword evidence="7 10" id="KW-0574">Periplasm</keyword>
<dbReference type="EMBL" id="CP061854">
    <property type="protein sequence ID" value="QOD57337.1"/>
    <property type="molecule type" value="Genomic_DNA"/>
</dbReference>
<feature type="signal peptide" evidence="10">
    <location>
        <begin position="1"/>
        <end position="21"/>
    </location>
</feature>
<dbReference type="Gene3D" id="2.50.20.10">
    <property type="entry name" value="Lipoprotein localisation LolA/LolB/LppX"/>
    <property type="match status" value="1"/>
</dbReference>
<reference evidence="13" key="2">
    <citation type="submission" date="2017-05" db="EMBL/GenBank/DDBJ databases">
        <title>Whole genome sequence of fish pathogenic bacteria, Photobacterium damselae subsp. piscicida, strain 91-197, isolated from hybrid striped bass (Morone sp.) in USA.</title>
        <authorList>
            <person name="Teru Y."/>
            <person name="Hikima J."/>
            <person name="Kono T."/>
            <person name="Sakai M."/>
            <person name="Takano T."/>
            <person name="Hawke J.P."/>
            <person name="Takeyama H."/>
            <person name="Aoki T."/>
        </authorList>
    </citation>
    <scope>NUCLEOTIDE SEQUENCE [LARGE SCALE GENOMIC DNA]</scope>
    <source>
        <strain evidence="13">91-197</strain>
    </source>
</reference>
<gene>
    <name evidence="10 12" type="primary">lolA</name>
    <name evidence="12" type="ORF">IC627_05030</name>
    <name evidence="11" type="ORF">PDPUS_1_02246</name>
</gene>
<keyword evidence="8 10" id="KW-0653">Protein transport</keyword>
<evidence type="ECO:0000313" key="14">
    <source>
        <dbReference type="Proteomes" id="UP000516656"/>
    </source>
</evidence>
<keyword evidence="5 10" id="KW-0813">Transport</keyword>
<evidence type="ECO:0000313" key="13">
    <source>
        <dbReference type="Proteomes" id="UP000218676"/>
    </source>
</evidence>
<evidence type="ECO:0000256" key="8">
    <source>
        <dbReference type="ARBA" id="ARBA00022927"/>
    </source>
</evidence>
<evidence type="ECO:0000256" key="2">
    <source>
        <dbReference type="ARBA" id="ARBA00007615"/>
    </source>
</evidence>
<evidence type="ECO:0000256" key="6">
    <source>
        <dbReference type="ARBA" id="ARBA00022729"/>
    </source>
</evidence>
<evidence type="ECO:0000313" key="11">
    <source>
        <dbReference type="EMBL" id="BAX53620.1"/>
    </source>
</evidence>
<dbReference type="PANTHER" id="PTHR35869:SF1">
    <property type="entry name" value="OUTER-MEMBRANE LIPOPROTEIN CARRIER PROTEIN"/>
    <property type="match status" value="1"/>
</dbReference>
<feature type="chain" id="PRO_5041503623" description="Outer-membrane lipoprotein carrier protein" evidence="10">
    <location>
        <begin position="22"/>
        <end position="203"/>
    </location>
</feature>
<reference evidence="12 14" key="3">
    <citation type="submission" date="2020-09" db="EMBL/GenBank/DDBJ databases">
        <title>Complete, closed and curated genome sequences of Photobacterium damselae subsp. piscicida isolates from Australia indicate localised evolution and additional plasmid-borne pathogenicity mechanisms.</title>
        <authorList>
            <person name="Baseggio L."/>
            <person name="Silayeva O."/>
            <person name="Buller N."/>
            <person name="Landos M."/>
            <person name="Engelstaedter J."/>
            <person name="Barnes A.C."/>
        </authorList>
    </citation>
    <scope>NUCLEOTIDE SEQUENCE [LARGE SCALE GENOMIC DNA]</scope>
    <source>
        <strain evidence="12 14">AS-16-0540-1</strain>
    </source>
</reference>
<dbReference type="PANTHER" id="PTHR35869">
    <property type="entry name" value="OUTER-MEMBRANE LIPOPROTEIN CARRIER PROTEIN"/>
    <property type="match status" value="1"/>
</dbReference>
<dbReference type="InterPro" id="IPR018323">
    <property type="entry name" value="OM_lipoprot_carrier_LolA_Pbac"/>
</dbReference>
<evidence type="ECO:0000256" key="3">
    <source>
        <dbReference type="ARBA" id="ARBA00011245"/>
    </source>
</evidence>
<dbReference type="HAMAP" id="MF_00240">
    <property type="entry name" value="LolA"/>
    <property type="match status" value="1"/>
</dbReference>
<evidence type="ECO:0000256" key="7">
    <source>
        <dbReference type="ARBA" id="ARBA00022764"/>
    </source>
</evidence>
<dbReference type="EMBL" id="AP018045">
    <property type="protein sequence ID" value="BAX53620.1"/>
    <property type="molecule type" value="Genomic_DNA"/>
</dbReference>
<dbReference type="AlphaFoldDB" id="A0A1V1V466"/>
<organism evidence="11 13">
    <name type="scientific">Photobacterium damsela subsp. piscicida</name>
    <name type="common">Pasteurella piscicida</name>
    <dbReference type="NCBI Taxonomy" id="38294"/>
    <lineage>
        <taxon>Bacteria</taxon>
        <taxon>Pseudomonadati</taxon>
        <taxon>Pseudomonadota</taxon>
        <taxon>Gammaproteobacteria</taxon>
        <taxon>Vibrionales</taxon>
        <taxon>Vibrionaceae</taxon>
        <taxon>Photobacterium</taxon>
    </lineage>
</organism>
<comment type="function">
    <text evidence="10">Participates in the translocation of lipoproteins from the inner membrane to the outer membrane. Only forms a complex with a lipoprotein if the residue after the N-terminal Cys is not an aspartate (The Asp acts as a targeting signal to indicate that the lipoprotein should stay in the inner membrane).</text>
</comment>
<proteinExistence type="inferred from homology"/>
<sequence precursor="true">MKKAVLGLLVAPLLFASNVWADAQQDFSARLDKVNAFTADFQQKVVSPDGETLVNGSGTVAVKRPNLFRWDTQKPDENLLVSDGKTVWYYNPFVEQVTAMWLKNATEQTPFVLLTRNSASDWSQYNVHQTADTFTLTPKDKTSSMGKFVLTVNKSGQVRNFTVVEQDGQKSSFTFNDFKTATPAAKLFTFVPPKGVEVDDQRN</sequence>
<evidence type="ECO:0000256" key="4">
    <source>
        <dbReference type="ARBA" id="ARBA00014035"/>
    </source>
</evidence>
<comment type="similarity">
    <text evidence="2 10">Belongs to the LolA family.</text>
</comment>
<evidence type="ECO:0000313" key="12">
    <source>
        <dbReference type="EMBL" id="QOD57337.1"/>
    </source>
</evidence>
<keyword evidence="11" id="KW-0449">Lipoprotein</keyword>
<dbReference type="GO" id="GO:0030288">
    <property type="term" value="C:outer membrane-bounded periplasmic space"/>
    <property type="evidence" value="ECO:0007669"/>
    <property type="project" value="TreeGrafter"/>
</dbReference>
<evidence type="ECO:0000256" key="5">
    <source>
        <dbReference type="ARBA" id="ARBA00022448"/>
    </source>
</evidence>
<accession>A0A1V1V466</accession>
<name>A0A1V1V466_PHODP</name>
<keyword evidence="9 10" id="KW-0143">Chaperone</keyword>
<evidence type="ECO:0000256" key="10">
    <source>
        <dbReference type="HAMAP-Rule" id="MF_00240"/>
    </source>
</evidence>
<dbReference type="InterPro" id="IPR029046">
    <property type="entry name" value="LolA/LolB/LppX"/>
</dbReference>
<dbReference type="CDD" id="cd16325">
    <property type="entry name" value="LolA"/>
    <property type="match status" value="1"/>
</dbReference>
<dbReference type="GO" id="GO:0044874">
    <property type="term" value="P:lipoprotein localization to outer membrane"/>
    <property type="evidence" value="ECO:0007669"/>
    <property type="project" value="UniProtKB-UniRule"/>
</dbReference>
<dbReference type="InterPro" id="IPR004564">
    <property type="entry name" value="OM_lipoprot_carrier_LolA-like"/>
</dbReference>
<dbReference type="NCBIfam" id="TIGR00547">
    <property type="entry name" value="lolA"/>
    <property type="match status" value="1"/>
</dbReference>
<dbReference type="Proteomes" id="UP000516656">
    <property type="component" value="Chromosome 1"/>
</dbReference>
<protein>
    <recommendedName>
        <fullName evidence="4 10">Outer-membrane lipoprotein carrier protein</fullName>
    </recommendedName>
</protein>
<dbReference type="SUPFAM" id="SSF89392">
    <property type="entry name" value="Prokaryotic lipoproteins and lipoprotein localization factors"/>
    <property type="match status" value="1"/>
</dbReference>
<dbReference type="GO" id="GO:0042953">
    <property type="term" value="P:lipoprotein transport"/>
    <property type="evidence" value="ECO:0007669"/>
    <property type="project" value="InterPro"/>
</dbReference>
<dbReference type="RefSeq" id="WP_086957057.1">
    <property type="nucleotide sequence ID" value="NZ_AP018045.1"/>
</dbReference>
<comment type="subcellular location">
    <subcellularLocation>
        <location evidence="1 10">Periplasm</location>
    </subcellularLocation>
</comment>
<comment type="subunit">
    <text evidence="3 10">Monomer.</text>
</comment>